<evidence type="ECO:0000256" key="2">
    <source>
        <dbReference type="ARBA" id="ARBA00012782"/>
    </source>
</evidence>
<dbReference type="SUPFAM" id="SSF51556">
    <property type="entry name" value="Metallo-dependent hydrolases"/>
    <property type="match status" value="1"/>
</dbReference>
<comment type="catalytic activity">
    <reaction evidence="5 6">
        <text>adenine + H2O + H(+) = hypoxanthine + NH4(+)</text>
        <dbReference type="Rhea" id="RHEA:23688"/>
        <dbReference type="ChEBI" id="CHEBI:15377"/>
        <dbReference type="ChEBI" id="CHEBI:15378"/>
        <dbReference type="ChEBI" id="CHEBI:16708"/>
        <dbReference type="ChEBI" id="CHEBI:17368"/>
        <dbReference type="ChEBI" id="CHEBI:28938"/>
        <dbReference type="EC" id="3.5.4.2"/>
    </reaction>
</comment>
<dbReference type="AlphaFoldDB" id="A0A926DJQ6"/>
<dbReference type="InterPro" id="IPR026912">
    <property type="entry name" value="Adenine_deam_C"/>
</dbReference>
<comment type="similarity">
    <text evidence="1 6">Belongs to the metallo-dependent hydrolases superfamily. Adenine deaminase family.</text>
</comment>
<feature type="domain" description="Adenine deaminase C-terminal" evidence="8">
    <location>
        <begin position="404"/>
        <end position="569"/>
    </location>
</feature>
<dbReference type="InterPro" id="IPR006679">
    <property type="entry name" value="Adenine_deam"/>
</dbReference>
<dbReference type="CDD" id="cd01295">
    <property type="entry name" value="AdeC"/>
    <property type="match status" value="1"/>
</dbReference>
<dbReference type="InterPro" id="IPR006680">
    <property type="entry name" value="Amidohydro-rel"/>
</dbReference>
<evidence type="ECO:0000256" key="4">
    <source>
        <dbReference type="ARBA" id="ARBA00023211"/>
    </source>
</evidence>
<dbReference type="Pfam" id="PF13382">
    <property type="entry name" value="Adenine_deam_C"/>
    <property type="match status" value="1"/>
</dbReference>
<evidence type="ECO:0000256" key="1">
    <source>
        <dbReference type="ARBA" id="ARBA00006773"/>
    </source>
</evidence>
<dbReference type="EMBL" id="JACRSS010000002">
    <property type="protein sequence ID" value="MBC8538529.1"/>
    <property type="molecule type" value="Genomic_DNA"/>
</dbReference>
<dbReference type="RefSeq" id="WP_249280277.1">
    <property type="nucleotide sequence ID" value="NZ_JACRSS010000002.1"/>
</dbReference>
<dbReference type="EC" id="3.5.4.2" evidence="2 6"/>
<keyword evidence="4 6" id="KW-0464">Manganese</keyword>
<comment type="caution">
    <text evidence="9">The sequence shown here is derived from an EMBL/GenBank/DDBJ whole genome shotgun (WGS) entry which is preliminary data.</text>
</comment>
<dbReference type="PANTHER" id="PTHR11113:SF2">
    <property type="entry name" value="ADENINE DEAMINASE"/>
    <property type="match status" value="1"/>
</dbReference>
<dbReference type="InterPro" id="IPR011059">
    <property type="entry name" value="Metal-dep_hydrolase_composite"/>
</dbReference>
<dbReference type="Proteomes" id="UP000617951">
    <property type="component" value="Unassembled WGS sequence"/>
</dbReference>
<comment type="cofactor">
    <cofactor evidence="6">
        <name>Mn(2+)</name>
        <dbReference type="ChEBI" id="CHEBI:29035"/>
    </cofactor>
</comment>
<evidence type="ECO:0000256" key="3">
    <source>
        <dbReference type="ARBA" id="ARBA00022801"/>
    </source>
</evidence>
<reference evidence="9" key="1">
    <citation type="submission" date="2020-08" db="EMBL/GenBank/DDBJ databases">
        <title>Genome public.</title>
        <authorList>
            <person name="Liu C."/>
            <person name="Sun Q."/>
        </authorList>
    </citation>
    <scope>NUCLEOTIDE SEQUENCE</scope>
    <source>
        <strain evidence="9">NSJ-63</strain>
    </source>
</reference>
<dbReference type="HAMAP" id="MF_01518">
    <property type="entry name" value="Adenine_deamin"/>
    <property type="match status" value="1"/>
</dbReference>
<sequence>MTKQELKKRIDIAAGRIPADVVIKNCRVVDVYSGTIRQGDIALCDEKIAGVGTYDGIEVIDAEGRYAAPGFIDSHIHIESSYVTPEEISRLLIPHGAATIIADPHEIVNVCGICGLDYMMEAAQDAALDIKFMLPSCVPATPFENAGAVIDAEQMREPITRENILGLGEFMNYAGVIDADDAVLDKLLVAINHGKLIDGHAPTVMGNDLNAYSAPGIRGDHECATVEEMQARISCGMYVLLRQGSACHNLRSLLKGVTPENSRRCLLCSDDRQPKTIFKEGHIDNHLRICVEEGLDPISAIRMATLNAAECWHLSDRGAIAPGLRADIVLLDDLKDFRVRKVWLAGKLCAVDGDYLPEVHRHDISAVKGSLHLKDFSVERLRLPLKSDYAHVIQIIPGGVVSKNRIARVSRDENGNFRRDPSVDIVKVAIVERHKYTGNVAVALLGGYGIRRGAVALSVAHDSHNIIVVGVSDEEMACAVEALVEQEGGIVLVRDGRVIERMPMPVAGLMSDQSGQWVDERLTAIHKAAFQELGIAGEVEPIMTLCFMSLPVIPELKLTDMGLFDVMNFSFTPVEAERPEEK</sequence>
<dbReference type="GO" id="GO:0000034">
    <property type="term" value="F:adenine deaminase activity"/>
    <property type="evidence" value="ECO:0007669"/>
    <property type="project" value="UniProtKB-UniRule"/>
</dbReference>
<dbReference type="Gene3D" id="3.20.20.140">
    <property type="entry name" value="Metal-dependent hydrolases"/>
    <property type="match status" value="1"/>
</dbReference>
<dbReference type="Gene3D" id="2.30.40.10">
    <property type="entry name" value="Urease, subunit C, domain 1"/>
    <property type="match status" value="1"/>
</dbReference>
<feature type="domain" description="Amidohydrolase-related" evidence="7">
    <location>
        <begin position="67"/>
        <end position="348"/>
    </location>
</feature>
<evidence type="ECO:0000259" key="7">
    <source>
        <dbReference type="Pfam" id="PF01979"/>
    </source>
</evidence>
<name>A0A926DJQ6_9FIRM</name>
<dbReference type="GO" id="GO:0006146">
    <property type="term" value="P:adenine catabolic process"/>
    <property type="evidence" value="ECO:0007669"/>
    <property type="project" value="InterPro"/>
</dbReference>
<dbReference type="InterPro" id="IPR032466">
    <property type="entry name" value="Metal_Hydrolase"/>
</dbReference>
<evidence type="ECO:0000313" key="10">
    <source>
        <dbReference type="Proteomes" id="UP000617951"/>
    </source>
</evidence>
<protein>
    <recommendedName>
        <fullName evidence="2 6">Adenine deaminase</fullName>
        <shortName evidence="6">Adenase</shortName>
        <shortName evidence="6">Adenine aminase</shortName>
        <ecNumber evidence="2 6">3.5.4.2</ecNumber>
    </recommendedName>
</protein>
<keyword evidence="3 6" id="KW-0378">Hydrolase</keyword>
<keyword evidence="10" id="KW-1185">Reference proteome</keyword>
<organism evidence="9 10">
    <name type="scientific">Guopingia tenuis</name>
    <dbReference type="NCBI Taxonomy" id="2763656"/>
    <lineage>
        <taxon>Bacteria</taxon>
        <taxon>Bacillati</taxon>
        <taxon>Bacillota</taxon>
        <taxon>Clostridia</taxon>
        <taxon>Christensenellales</taxon>
        <taxon>Christensenellaceae</taxon>
        <taxon>Guopingia</taxon>
    </lineage>
</organism>
<evidence type="ECO:0000259" key="8">
    <source>
        <dbReference type="Pfam" id="PF13382"/>
    </source>
</evidence>
<gene>
    <name evidence="6 9" type="primary">ade</name>
    <name evidence="9" type="ORF">H8693_06240</name>
</gene>
<dbReference type="NCBIfam" id="TIGR01178">
    <property type="entry name" value="ade"/>
    <property type="match status" value="1"/>
</dbReference>
<dbReference type="Pfam" id="PF01979">
    <property type="entry name" value="Amidohydro_1"/>
    <property type="match status" value="1"/>
</dbReference>
<accession>A0A926DJQ6</accession>
<dbReference type="SUPFAM" id="SSF51338">
    <property type="entry name" value="Composite domain of metallo-dependent hydrolases"/>
    <property type="match status" value="1"/>
</dbReference>
<evidence type="ECO:0000313" key="9">
    <source>
        <dbReference type="EMBL" id="MBC8538529.1"/>
    </source>
</evidence>
<evidence type="ECO:0000256" key="5">
    <source>
        <dbReference type="ARBA" id="ARBA00047720"/>
    </source>
</evidence>
<evidence type="ECO:0000256" key="6">
    <source>
        <dbReference type="HAMAP-Rule" id="MF_01518"/>
    </source>
</evidence>
<proteinExistence type="inferred from homology"/>
<dbReference type="PANTHER" id="PTHR11113">
    <property type="entry name" value="N-ACETYLGLUCOSAMINE-6-PHOSPHATE DEACETYLASE"/>
    <property type="match status" value="1"/>
</dbReference>